<keyword evidence="1" id="KW-0472">Membrane</keyword>
<keyword evidence="1" id="KW-1133">Transmembrane helix</keyword>
<feature type="transmembrane region" description="Helical" evidence="1">
    <location>
        <begin position="14"/>
        <end position="37"/>
    </location>
</feature>
<protein>
    <recommendedName>
        <fullName evidence="4">DUF4956 domain-containing protein</fullName>
    </recommendedName>
</protein>
<evidence type="ECO:0008006" key="4">
    <source>
        <dbReference type="Google" id="ProtNLM"/>
    </source>
</evidence>
<name>A0A1G2QFE4_9BACT</name>
<sequence>MDFSSFYNLNPTEFSSAVIVFNLFFSLFLQLFIIYIYKKTRHGLSHSQSFIFSIIIFGVLSTAIMMAVQNNIIGAFAIFSAFTLVRFRSILKEPSDLAYIFFALVIGIASGMSHYSLALITALFLGLIIYGFHRFGLGKVVENFDYLLILVTDKNFRLDSLNVLFDEHLERREFLHAKHYENNQSEYGLLLHLKETDNLNILVDQLNTIPLIKRVEVLSSQNTAEY</sequence>
<dbReference type="Pfam" id="PF16316">
    <property type="entry name" value="DUF4956"/>
    <property type="match status" value="1"/>
</dbReference>
<reference evidence="2 3" key="1">
    <citation type="journal article" date="2016" name="Nat. Commun.">
        <title>Thousands of microbial genomes shed light on interconnected biogeochemical processes in an aquifer system.</title>
        <authorList>
            <person name="Anantharaman K."/>
            <person name="Brown C.T."/>
            <person name="Hug L.A."/>
            <person name="Sharon I."/>
            <person name="Castelle C.J."/>
            <person name="Probst A.J."/>
            <person name="Thomas B.C."/>
            <person name="Singh A."/>
            <person name="Wilkins M.J."/>
            <person name="Karaoz U."/>
            <person name="Brodie E.L."/>
            <person name="Williams K.H."/>
            <person name="Hubbard S.S."/>
            <person name="Banfield J.F."/>
        </authorList>
    </citation>
    <scope>NUCLEOTIDE SEQUENCE [LARGE SCALE GENOMIC DNA]</scope>
</reference>
<dbReference type="Proteomes" id="UP000176222">
    <property type="component" value="Unassembled WGS sequence"/>
</dbReference>
<comment type="caution">
    <text evidence="2">The sequence shown here is derived from an EMBL/GenBank/DDBJ whole genome shotgun (WGS) entry which is preliminary data.</text>
</comment>
<dbReference type="InterPro" id="IPR032531">
    <property type="entry name" value="DUF4956"/>
</dbReference>
<organism evidence="2 3">
    <name type="scientific">Candidatus Vogelbacteria bacterium RIFOXYB1_FULL_42_16</name>
    <dbReference type="NCBI Taxonomy" id="1802436"/>
    <lineage>
        <taxon>Bacteria</taxon>
        <taxon>Candidatus Vogeliibacteriota</taxon>
    </lineage>
</organism>
<accession>A0A1G2QFE4</accession>
<dbReference type="AlphaFoldDB" id="A0A1G2QFE4"/>
<evidence type="ECO:0000256" key="1">
    <source>
        <dbReference type="SAM" id="Phobius"/>
    </source>
</evidence>
<dbReference type="STRING" id="1802436.A2370_03030"/>
<feature type="transmembrane region" description="Helical" evidence="1">
    <location>
        <begin position="72"/>
        <end position="87"/>
    </location>
</feature>
<dbReference type="EMBL" id="MHTH01000005">
    <property type="protein sequence ID" value="OHA59133.1"/>
    <property type="molecule type" value="Genomic_DNA"/>
</dbReference>
<feature type="transmembrane region" description="Helical" evidence="1">
    <location>
        <begin position="49"/>
        <end position="66"/>
    </location>
</feature>
<keyword evidence="1" id="KW-0812">Transmembrane</keyword>
<gene>
    <name evidence="2" type="ORF">A2370_03030</name>
</gene>
<evidence type="ECO:0000313" key="3">
    <source>
        <dbReference type="Proteomes" id="UP000176222"/>
    </source>
</evidence>
<feature type="transmembrane region" description="Helical" evidence="1">
    <location>
        <begin position="99"/>
        <end position="132"/>
    </location>
</feature>
<proteinExistence type="predicted"/>
<evidence type="ECO:0000313" key="2">
    <source>
        <dbReference type="EMBL" id="OHA59133.1"/>
    </source>
</evidence>